<dbReference type="EMBL" id="ML977155">
    <property type="protein sequence ID" value="KAF1986854.1"/>
    <property type="molecule type" value="Genomic_DNA"/>
</dbReference>
<dbReference type="SUPFAM" id="SSF54593">
    <property type="entry name" value="Glyoxalase/Bleomycin resistance protein/Dihydroxybiphenyl dioxygenase"/>
    <property type="match status" value="1"/>
</dbReference>
<dbReference type="Gene3D" id="3.10.180.10">
    <property type="entry name" value="2,3-Dihydroxybiphenyl 1,2-Dioxygenase, domain 1"/>
    <property type="match status" value="1"/>
</dbReference>
<evidence type="ECO:0000313" key="2">
    <source>
        <dbReference type="Proteomes" id="UP000800041"/>
    </source>
</evidence>
<reference evidence="1" key="1">
    <citation type="journal article" date="2020" name="Stud. Mycol.">
        <title>101 Dothideomycetes genomes: a test case for predicting lifestyles and emergence of pathogens.</title>
        <authorList>
            <person name="Haridas S."/>
            <person name="Albert R."/>
            <person name="Binder M."/>
            <person name="Bloem J."/>
            <person name="Labutti K."/>
            <person name="Salamov A."/>
            <person name="Andreopoulos B."/>
            <person name="Baker S."/>
            <person name="Barry K."/>
            <person name="Bills G."/>
            <person name="Bluhm B."/>
            <person name="Cannon C."/>
            <person name="Castanera R."/>
            <person name="Culley D."/>
            <person name="Daum C."/>
            <person name="Ezra D."/>
            <person name="Gonzalez J."/>
            <person name="Henrissat B."/>
            <person name="Kuo A."/>
            <person name="Liang C."/>
            <person name="Lipzen A."/>
            <person name="Lutzoni F."/>
            <person name="Magnuson J."/>
            <person name="Mondo S."/>
            <person name="Nolan M."/>
            <person name="Ohm R."/>
            <person name="Pangilinan J."/>
            <person name="Park H.-J."/>
            <person name="Ramirez L."/>
            <person name="Alfaro M."/>
            <person name="Sun H."/>
            <person name="Tritt A."/>
            <person name="Yoshinaga Y."/>
            <person name="Zwiers L.-H."/>
            <person name="Turgeon B."/>
            <person name="Goodwin S."/>
            <person name="Spatafora J."/>
            <person name="Crous P."/>
            <person name="Grigoriev I."/>
        </authorList>
    </citation>
    <scope>NUCLEOTIDE SEQUENCE</scope>
    <source>
        <strain evidence="1">CBS 113979</strain>
    </source>
</reference>
<evidence type="ECO:0000313" key="1">
    <source>
        <dbReference type="EMBL" id="KAF1986854.1"/>
    </source>
</evidence>
<dbReference type="InterPro" id="IPR029068">
    <property type="entry name" value="Glyas_Bleomycin-R_OHBP_Dase"/>
</dbReference>
<accession>A0A6G1H1B5</accession>
<dbReference type="Proteomes" id="UP000800041">
    <property type="component" value="Unassembled WGS sequence"/>
</dbReference>
<dbReference type="OrthoDB" id="4179687at2759"/>
<keyword evidence="2" id="KW-1185">Reference proteome</keyword>
<organism evidence="1 2">
    <name type="scientific">Aulographum hederae CBS 113979</name>
    <dbReference type="NCBI Taxonomy" id="1176131"/>
    <lineage>
        <taxon>Eukaryota</taxon>
        <taxon>Fungi</taxon>
        <taxon>Dikarya</taxon>
        <taxon>Ascomycota</taxon>
        <taxon>Pezizomycotina</taxon>
        <taxon>Dothideomycetes</taxon>
        <taxon>Pleosporomycetidae</taxon>
        <taxon>Aulographales</taxon>
        <taxon>Aulographaceae</taxon>
    </lineage>
</organism>
<name>A0A6G1H1B5_9PEZI</name>
<proteinExistence type="predicted"/>
<sequence length="294" mass="32061">MSDSKIEPGLPLAPNVAPTRLRQIALVAKDLKKAEQQLTHVIGTEVIYVDPGVEQWGLKNILVAIGGDVVEVVSPFKDGTTAGRLLSKRGDGGYMIIMQTVDATKQRNYIESKGLSKVIWSHESNQSVAYQYHPRGIQGGMMPELDSHFPSKENPTPITSRFSPWHACRNDYASYSAGMKRTSDLSLVGAVCRLAPGDIDTDAAAAQWEHTFGIAKSRDGLAFTNARLDFIRGIPGSPEGLVSVTIAVKGKDRFDAILERASKEGLCGDGWINMVGIRWYFVLEDDNAGSQSRL</sequence>
<dbReference type="AlphaFoldDB" id="A0A6G1H1B5"/>
<gene>
    <name evidence="1" type="ORF">K402DRAFT_331986</name>
</gene>
<evidence type="ECO:0008006" key="3">
    <source>
        <dbReference type="Google" id="ProtNLM"/>
    </source>
</evidence>
<protein>
    <recommendedName>
        <fullName evidence="3">Glyoxalase-like domain-containing protein</fullName>
    </recommendedName>
</protein>